<dbReference type="EMBL" id="CP084166">
    <property type="protein sequence ID" value="UJG41190.1"/>
    <property type="molecule type" value="Genomic_DNA"/>
</dbReference>
<sequence>MEKRNILSLFLLVVITSSIVVSGMLTIRNYEEIVEDLHNTNIFPTEPIDNGDDDIKTGILELFYLGSVSENQVLKSMTSYGPPNATETLQNVWINVTKIELVGNDSSLVKLFEDHVQLDIKKAEEETIFLFSFNITEGTYPAIKIFYENTLIVKTTEGTVKTYIIQGSNFLVIPFMQDKYSTNQSNLEISKNVKKSTYLDFNVNLISFTQSAVINIQAFLSL</sequence>
<accession>A0A9Y1BLQ4</accession>
<evidence type="ECO:0000313" key="1">
    <source>
        <dbReference type="EMBL" id="UJG41190.1"/>
    </source>
</evidence>
<evidence type="ECO:0008006" key="2">
    <source>
        <dbReference type="Google" id="ProtNLM"/>
    </source>
</evidence>
<dbReference type="Proteomes" id="UP001201020">
    <property type="component" value="Chromosome"/>
</dbReference>
<proteinExistence type="predicted"/>
<organism evidence="1">
    <name type="scientific">Candidatus Heimdallarchaeum aukensis</name>
    <dbReference type="NCBI Taxonomy" id="2876573"/>
    <lineage>
        <taxon>Archaea</taxon>
        <taxon>Promethearchaeati</taxon>
        <taxon>Candidatus Heimdallarchaeota</taxon>
        <taxon>Candidatus Heimdallarchaeia (ex Rinke et al. 2021) (nom. nud.)</taxon>
        <taxon>Candidatus Heimdallarchaeales</taxon>
        <taxon>Candidatus Heimdallarchaeaceae</taxon>
        <taxon>Candidatus Heimdallarchaeum</taxon>
    </lineage>
</organism>
<protein>
    <recommendedName>
        <fullName evidence="2">DUF4382 domain-containing protein</fullName>
    </recommendedName>
</protein>
<name>A0A9Y1BLQ4_9ARCH</name>
<gene>
    <name evidence="1" type="ORF">K9W45_01695</name>
</gene>
<reference evidence="1" key="1">
    <citation type="journal article" date="2022" name="Nat. Microbiol.">
        <title>Unique mobile elements and scalable gene flow at the prokaryote-eukaryote boundary revealed by circularized Asgard archaea genomes.</title>
        <authorList>
            <person name="Wu F."/>
            <person name="Speth D.R."/>
            <person name="Philosof A."/>
            <person name="Cremiere A."/>
            <person name="Narayanan A."/>
            <person name="Barco R.A."/>
            <person name="Connon S.A."/>
            <person name="Amend J.P."/>
            <person name="Antoshechkin I.A."/>
            <person name="Orphan V.J."/>
        </authorList>
    </citation>
    <scope>NUCLEOTIDE SEQUENCE</scope>
    <source>
        <strain evidence="1">PM71</strain>
    </source>
</reference>
<dbReference type="AlphaFoldDB" id="A0A9Y1BLQ4"/>